<evidence type="ECO:0000313" key="3">
    <source>
        <dbReference type="Proteomes" id="UP000472260"/>
    </source>
</evidence>
<feature type="domain" description="Reverse transcriptase" evidence="1">
    <location>
        <begin position="65"/>
        <end position="332"/>
    </location>
</feature>
<proteinExistence type="predicted"/>
<dbReference type="Pfam" id="PF00078">
    <property type="entry name" value="RVT_1"/>
    <property type="match status" value="1"/>
</dbReference>
<dbReference type="CDD" id="cd01650">
    <property type="entry name" value="RT_nLTR_like"/>
    <property type="match status" value="1"/>
</dbReference>
<dbReference type="PROSITE" id="PS50878">
    <property type="entry name" value="RT_POL"/>
    <property type="match status" value="1"/>
</dbReference>
<name>A0A671QSF3_9TELE</name>
<evidence type="ECO:0000313" key="2">
    <source>
        <dbReference type="Ensembl" id="ENSSANP00000072779.1"/>
    </source>
</evidence>
<evidence type="ECO:0000259" key="1">
    <source>
        <dbReference type="PROSITE" id="PS50878"/>
    </source>
</evidence>
<sequence>MDYPNLLKKDERSDSLLDLPLNMFELRRAIISARQTTPGRDGVCYKMLAYMTDNTLEIVLKLFNLIWDTGQLPLDWKQAIIVPVLKPGKTPSDPSSYRSIALTSHLCKVMERIITERITYFLESKDLLSPYQSGFRRGRNTMDSVLCLESDIRKAQTNKEVVVAVFFDVEKAYDMLWKEGLLIKLKSLGIGGRIYNWVQDFLFDRKIQVKVGEEYSRVYTVENGTPQGSVCSPLLFNIMINDIFSQVEHNIGKSLYADDGALWIRGRNISYINKKMQDAIVDVEKWANKWGFKLSVSKTQVICFSRRHKITPLSLKLYGNPLEQVKSVRFLG</sequence>
<organism evidence="2 3">
    <name type="scientific">Sinocyclocheilus anshuiensis</name>
    <dbReference type="NCBI Taxonomy" id="1608454"/>
    <lineage>
        <taxon>Eukaryota</taxon>
        <taxon>Metazoa</taxon>
        <taxon>Chordata</taxon>
        <taxon>Craniata</taxon>
        <taxon>Vertebrata</taxon>
        <taxon>Euteleostomi</taxon>
        <taxon>Actinopterygii</taxon>
        <taxon>Neopterygii</taxon>
        <taxon>Teleostei</taxon>
        <taxon>Ostariophysi</taxon>
        <taxon>Cypriniformes</taxon>
        <taxon>Cyprinidae</taxon>
        <taxon>Cyprininae</taxon>
        <taxon>Sinocyclocheilus</taxon>
    </lineage>
</organism>
<dbReference type="Ensembl" id="ENSSANT00000077372.1">
    <property type="protein sequence ID" value="ENSSANP00000072779.1"/>
    <property type="gene ID" value="ENSSANG00000036325.1"/>
</dbReference>
<reference evidence="2" key="2">
    <citation type="submission" date="2025-09" db="UniProtKB">
        <authorList>
            <consortium name="Ensembl"/>
        </authorList>
    </citation>
    <scope>IDENTIFICATION</scope>
</reference>
<dbReference type="Proteomes" id="UP000472260">
    <property type="component" value="Unassembled WGS sequence"/>
</dbReference>
<keyword evidence="3" id="KW-1185">Reference proteome</keyword>
<protein>
    <recommendedName>
        <fullName evidence="1">Reverse transcriptase domain-containing protein</fullName>
    </recommendedName>
</protein>
<dbReference type="AlphaFoldDB" id="A0A671QSF3"/>
<dbReference type="InterPro" id="IPR043502">
    <property type="entry name" value="DNA/RNA_pol_sf"/>
</dbReference>
<accession>A0A671QSF3</accession>
<dbReference type="SUPFAM" id="SSF56672">
    <property type="entry name" value="DNA/RNA polymerases"/>
    <property type="match status" value="1"/>
</dbReference>
<dbReference type="InterPro" id="IPR000477">
    <property type="entry name" value="RT_dom"/>
</dbReference>
<dbReference type="PANTHER" id="PTHR19446">
    <property type="entry name" value="REVERSE TRANSCRIPTASES"/>
    <property type="match status" value="1"/>
</dbReference>
<reference evidence="2" key="1">
    <citation type="submission" date="2025-08" db="UniProtKB">
        <authorList>
            <consortium name="Ensembl"/>
        </authorList>
    </citation>
    <scope>IDENTIFICATION</scope>
</reference>